<dbReference type="NCBIfam" id="NF033545">
    <property type="entry name" value="transpos_IS630"/>
    <property type="match status" value="1"/>
</dbReference>
<gene>
    <name evidence="3" type="ORF">INT46_003970</name>
</gene>
<dbReference type="PANTHER" id="PTHR46564:SF1">
    <property type="entry name" value="TRANSPOSASE"/>
    <property type="match status" value="1"/>
</dbReference>
<feature type="compositionally biased region" description="Basic residues" evidence="1">
    <location>
        <begin position="287"/>
        <end position="299"/>
    </location>
</feature>
<reference evidence="3" key="1">
    <citation type="submission" date="2020-12" db="EMBL/GenBank/DDBJ databases">
        <title>Metabolic potential, ecology and presence of endohyphal bacteria is reflected in genomic diversity of Mucoromycotina.</title>
        <authorList>
            <person name="Muszewska A."/>
            <person name="Okrasinska A."/>
            <person name="Steczkiewicz K."/>
            <person name="Drgas O."/>
            <person name="Orlowska M."/>
            <person name="Perlinska-Lenart U."/>
            <person name="Aleksandrzak-Piekarczyk T."/>
            <person name="Szatraj K."/>
            <person name="Zielenkiewicz U."/>
            <person name="Pilsyk S."/>
            <person name="Malc E."/>
            <person name="Mieczkowski P."/>
            <person name="Kruszewska J.S."/>
            <person name="Biernat P."/>
            <person name="Pawlowska J."/>
        </authorList>
    </citation>
    <scope>NUCLEOTIDE SEQUENCE</scope>
    <source>
        <strain evidence="3">CBS 226.32</strain>
    </source>
</reference>
<protein>
    <recommendedName>
        <fullName evidence="2">Tc1-like transposase DDE domain-containing protein</fullName>
    </recommendedName>
</protein>
<keyword evidence="4" id="KW-1185">Reference proteome</keyword>
<dbReference type="Pfam" id="PF13358">
    <property type="entry name" value="DDE_3"/>
    <property type="match status" value="1"/>
</dbReference>
<dbReference type="InterPro" id="IPR038717">
    <property type="entry name" value="Tc1-like_DDE_dom"/>
</dbReference>
<proteinExistence type="predicted"/>
<evidence type="ECO:0000256" key="1">
    <source>
        <dbReference type="SAM" id="MobiDB-lite"/>
    </source>
</evidence>
<evidence type="ECO:0000313" key="4">
    <source>
        <dbReference type="Proteomes" id="UP000650833"/>
    </source>
</evidence>
<dbReference type="Gene3D" id="3.30.420.10">
    <property type="entry name" value="Ribonuclease H-like superfamily/Ribonuclease H"/>
    <property type="match status" value="1"/>
</dbReference>
<dbReference type="EMBL" id="JAEPRC010000098">
    <property type="protein sequence ID" value="KAG2209301.1"/>
    <property type="molecule type" value="Genomic_DNA"/>
</dbReference>
<sequence>MDSNITFYSEDGRGNIFDDNGNQAAAYDEAPSFRLKKITDLKKLVKNNNYLELHEIEVPDVSMKEAPIKKERDNEQAAVSLYLYYVFEKGMKNKEAAAAANVNLHTARKWKQKYQQNPEEYVPYKLTNLVPSRPVSHLDDRHKDHLVKFFDENKRATIDDAVKDLTQSFENLEIKKSRVAEFMKNECNLSIKTISRHPTARNSPAVIEKRAIWVAEWLAKGMLYLQNCVFLDESGFDINMTRERAWSARVEPATVETPSGRATSHTVLGTISSVGVVNVSMREPGNVKRRKVAGATKRKAPSDKISMPKGTTGAHYMHFIIDTMDIMDTFPEMQGFHIVMDNAPIHIPSVIGPLIEKRGYIPVYLPPYSPELNPIENFWSVVKSKVKRHSLKNTETLTSRIVESCEEVPLHHLQNFIQHSVKQFDKCLNKEPL</sequence>
<dbReference type="GO" id="GO:0003676">
    <property type="term" value="F:nucleic acid binding"/>
    <property type="evidence" value="ECO:0007669"/>
    <property type="project" value="InterPro"/>
</dbReference>
<comment type="caution">
    <text evidence="3">The sequence shown here is derived from an EMBL/GenBank/DDBJ whole genome shotgun (WGS) entry which is preliminary data.</text>
</comment>
<feature type="domain" description="Tc1-like transposase DDE" evidence="2">
    <location>
        <begin position="283"/>
        <end position="397"/>
    </location>
</feature>
<name>A0A8H7V3Z4_9FUNG</name>
<dbReference type="Proteomes" id="UP000650833">
    <property type="component" value="Unassembled WGS sequence"/>
</dbReference>
<dbReference type="PANTHER" id="PTHR46564">
    <property type="entry name" value="TRANSPOSASE"/>
    <property type="match status" value="1"/>
</dbReference>
<dbReference type="OrthoDB" id="2209160at2759"/>
<organism evidence="3 4">
    <name type="scientific">Mucor plumbeus</name>
    <dbReference type="NCBI Taxonomy" id="97098"/>
    <lineage>
        <taxon>Eukaryota</taxon>
        <taxon>Fungi</taxon>
        <taxon>Fungi incertae sedis</taxon>
        <taxon>Mucoromycota</taxon>
        <taxon>Mucoromycotina</taxon>
        <taxon>Mucoromycetes</taxon>
        <taxon>Mucorales</taxon>
        <taxon>Mucorineae</taxon>
        <taxon>Mucoraceae</taxon>
        <taxon>Mucor</taxon>
    </lineage>
</organism>
<feature type="region of interest" description="Disordered" evidence="1">
    <location>
        <begin position="287"/>
        <end position="307"/>
    </location>
</feature>
<dbReference type="InterPro" id="IPR036397">
    <property type="entry name" value="RNaseH_sf"/>
</dbReference>
<evidence type="ECO:0000313" key="3">
    <source>
        <dbReference type="EMBL" id="KAG2209301.1"/>
    </source>
</evidence>
<evidence type="ECO:0000259" key="2">
    <source>
        <dbReference type="Pfam" id="PF13358"/>
    </source>
</evidence>
<dbReference type="InterPro" id="IPR047655">
    <property type="entry name" value="Transpos_IS630-like"/>
</dbReference>
<accession>A0A8H7V3Z4</accession>
<dbReference type="AlphaFoldDB" id="A0A8H7V3Z4"/>